<dbReference type="HOGENOM" id="CLU_1319728_0_0_11"/>
<evidence type="ECO:0000313" key="3">
    <source>
        <dbReference type="Proteomes" id="UP000008710"/>
    </source>
</evidence>
<feature type="region of interest" description="Disordered" evidence="1">
    <location>
        <begin position="164"/>
        <end position="197"/>
    </location>
</feature>
<gene>
    <name evidence="2" type="ordered locus">RHA1_ro08856</name>
</gene>
<dbReference type="OrthoDB" id="5186655at2"/>
<protein>
    <submittedName>
        <fullName evidence="2">Uncharacterized protein</fullName>
    </submittedName>
</protein>
<name>Q0RXT6_RHOJR</name>
<sequence>MRYTYKGLAEALRSERPVDLPISLDLNRTDDAVVWLSAVRVYSFGMMFTIDARCKHPDLSLHLGSFDGRPQFTHFSAPLLLGLGFADGTSVTTARKARNKLLDLRSADGRRGSVRGEYLLVPVPPAGPIEVATTWPQLGMSEQIVTLDGKLISSTAATVTQLWEPEPQAGPEPTVDAEGTTHRPQYRQGDWFSLRLD</sequence>
<evidence type="ECO:0000313" key="2">
    <source>
        <dbReference type="EMBL" id="ABG99900.1"/>
    </source>
</evidence>
<dbReference type="AlphaFoldDB" id="Q0RXT6"/>
<keyword evidence="2" id="KW-0614">Plasmid</keyword>
<proteinExistence type="predicted"/>
<accession>Q0RXT6</accession>
<dbReference type="Proteomes" id="UP000008710">
    <property type="component" value="Plasmid pRHL1"/>
</dbReference>
<organism evidence="2 3">
    <name type="scientific">Rhodococcus jostii (strain RHA1)</name>
    <dbReference type="NCBI Taxonomy" id="101510"/>
    <lineage>
        <taxon>Bacteria</taxon>
        <taxon>Bacillati</taxon>
        <taxon>Actinomycetota</taxon>
        <taxon>Actinomycetes</taxon>
        <taxon>Mycobacteriales</taxon>
        <taxon>Nocardiaceae</taxon>
        <taxon>Rhodococcus</taxon>
    </lineage>
</organism>
<geneLocation type="plasmid" evidence="2 3">
    <name>pRHL1</name>
</geneLocation>
<dbReference type="RefSeq" id="WP_011599579.1">
    <property type="nucleotide sequence ID" value="NC_008269.1"/>
</dbReference>
<reference evidence="3" key="1">
    <citation type="journal article" date="2006" name="Proc. Natl. Acad. Sci. U.S.A.">
        <title>The complete genome of Rhodococcus sp. RHA1 provides insights into a catabolic powerhouse.</title>
        <authorList>
            <person name="McLeod M.P."/>
            <person name="Warren R.L."/>
            <person name="Hsiao W.W.L."/>
            <person name="Araki N."/>
            <person name="Myhre M."/>
            <person name="Fernandes C."/>
            <person name="Miyazawa D."/>
            <person name="Wong W."/>
            <person name="Lillquist A.L."/>
            <person name="Wang D."/>
            <person name="Dosanjh M."/>
            <person name="Hara H."/>
            <person name="Petrescu A."/>
            <person name="Morin R.D."/>
            <person name="Yang G."/>
            <person name="Stott J.M."/>
            <person name="Schein J.E."/>
            <person name="Shin H."/>
            <person name="Smailus D."/>
            <person name="Siddiqui A.S."/>
            <person name="Marra M.A."/>
            <person name="Jones S.J.M."/>
            <person name="Holt R."/>
            <person name="Brinkman F.S.L."/>
            <person name="Miyauchi K."/>
            <person name="Fukuda M."/>
            <person name="Davies J.E."/>
            <person name="Mohn W.W."/>
            <person name="Eltis L.D."/>
        </authorList>
    </citation>
    <scope>NUCLEOTIDE SEQUENCE [LARGE SCALE GENOMIC DNA]</scope>
    <source>
        <strain evidence="3">RHA1</strain>
    </source>
</reference>
<dbReference type="EMBL" id="CP000432">
    <property type="protein sequence ID" value="ABG99900.1"/>
    <property type="molecule type" value="Genomic_DNA"/>
</dbReference>
<dbReference type="KEGG" id="rha:RHA1_ro08856"/>
<evidence type="ECO:0000256" key="1">
    <source>
        <dbReference type="SAM" id="MobiDB-lite"/>
    </source>
</evidence>